<comment type="caution">
    <text evidence="1">The sequence shown here is derived from an EMBL/GenBank/DDBJ whole genome shotgun (WGS) entry which is preliminary data.</text>
</comment>
<evidence type="ECO:0000313" key="1">
    <source>
        <dbReference type="EMBL" id="PXY94610.1"/>
    </source>
</evidence>
<dbReference type="AlphaFoldDB" id="A0A318MP73"/>
<gene>
    <name evidence="1" type="ORF">DKK76_09080</name>
</gene>
<name>A0A318MP73_FRIPE</name>
<proteinExistence type="predicted"/>
<dbReference type="RefSeq" id="WP_110443992.1">
    <property type="nucleotide sequence ID" value="NZ_QGLM01000018.1"/>
</dbReference>
<reference evidence="1 2" key="1">
    <citation type="submission" date="2018-05" db="EMBL/GenBank/DDBJ databases">
        <title>Reference genomes for bee gut microbiota database.</title>
        <authorList>
            <person name="Ellegaard K.M."/>
        </authorList>
    </citation>
    <scope>NUCLEOTIDE SEQUENCE [LARGE SCALE GENOMIC DNA]</scope>
    <source>
        <strain evidence="1 2">ESL0167</strain>
    </source>
</reference>
<evidence type="ECO:0000313" key="2">
    <source>
        <dbReference type="Proteomes" id="UP000247838"/>
    </source>
</evidence>
<accession>A0A318MP73</accession>
<dbReference type="Proteomes" id="UP000247838">
    <property type="component" value="Unassembled WGS sequence"/>
</dbReference>
<dbReference type="EMBL" id="QGLM01000018">
    <property type="protein sequence ID" value="PXY94610.1"/>
    <property type="molecule type" value="Genomic_DNA"/>
</dbReference>
<organism evidence="1 2">
    <name type="scientific">Frischella perrara</name>
    <dbReference type="NCBI Taxonomy" id="1267021"/>
    <lineage>
        <taxon>Bacteria</taxon>
        <taxon>Pseudomonadati</taxon>
        <taxon>Pseudomonadota</taxon>
        <taxon>Gammaproteobacteria</taxon>
        <taxon>Orbales</taxon>
        <taxon>Orbaceae</taxon>
        <taxon>Frischella</taxon>
    </lineage>
</organism>
<sequence length="104" mass="12230">MKIKEQDGTIIDIFSIYWFDDETYFYGLPRGYGGLIAYKSNEISIIESDISFNSVYFENNAKSIHHWALIKEALLDDLIERDENAYNRFLEIIKSEGLVEPDFY</sequence>
<protein>
    <submittedName>
        <fullName evidence="1">Uncharacterized protein</fullName>
    </submittedName>
</protein>